<dbReference type="EMBL" id="BBLT01000002">
    <property type="protein sequence ID" value="GAL83776.1"/>
    <property type="molecule type" value="Genomic_DNA"/>
</dbReference>
<feature type="active site" description="Proton acceptor" evidence="1">
    <location>
        <position position="190"/>
    </location>
</feature>
<dbReference type="InterPro" id="IPR015424">
    <property type="entry name" value="PyrdxlP-dep_Trfase"/>
</dbReference>
<dbReference type="InterPro" id="IPR000653">
    <property type="entry name" value="DegT/StrS_aminotransferase"/>
</dbReference>
<keyword evidence="2 3" id="KW-0663">Pyridoxal phosphate</keyword>
<evidence type="ECO:0000313" key="4">
    <source>
        <dbReference type="EMBL" id="GAL83776.1"/>
    </source>
</evidence>
<dbReference type="InterPro" id="IPR015422">
    <property type="entry name" value="PyrdxlP-dep_Trfase_small"/>
</dbReference>
<keyword evidence="5" id="KW-1185">Reference proteome</keyword>
<dbReference type="Pfam" id="PF01041">
    <property type="entry name" value="DegT_DnrJ_EryC1"/>
    <property type="match status" value="1"/>
</dbReference>
<dbReference type="Gene3D" id="3.90.1150.10">
    <property type="entry name" value="Aspartate Aminotransferase, domain 1"/>
    <property type="match status" value="1"/>
</dbReference>
<dbReference type="InterPro" id="IPR015421">
    <property type="entry name" value="PyrdxlP-dep_Trfase_major"/>
</dbReference>
<proteinExistence type="inferred from homology"/>
<dbReference type="GO" id="GO:0000271">
    <property type="term" value="P:polysaccharide biosynthetic process"/>
    <property type="evidence" value="ECO:0007669"/>
    <property type="project" value="TreeGrafter"/>
</dbReference>
<dbReference type="Gene3D" id="3.40.640.10">
    <property type="entry name" value="Type I PLP-dependent aspartate aminotransferase-like (Major domain)"/>
    <property type="match status" value="1"/>
</dbReference>
<protein>
    <recommendedName>
        <fullName evidence="6">Pleiotropic regulatory protein</fullName>
    </recommendedName>
</protein>
<dbReference type="AlphaFoldDB" id="A0A098LA44"/>
<feature type="modified residue" description="N6-(pyridoxal phosphate)lysine" evidence="2">
    <location>
        <position position="190"/>
    </location>
</feature>
<gene>
    <name evidence="4" type="ORF">MYP_1004</name>
</gene>
<dbReference type="CDD" id="cd00616">
    <property type="entry name" value="AHBA_syn"/>
    <property type="match status" value="1"/>
</dbReference>
<accession>A0A098LA44</accession>
<organism evidence="4 5">
    <name type="scientific">Sporocytophaga myxococcoides</name>
    <dbReference type="NCBI Taxonomy" id="153721"/>
    <lineage>
        <taxon>Bacteria</taxon>
        <taxon>Pseudomonadati</taxon>
        <taxon>Bacteroidota</taxon>
        <taxon>Cytophagia</taxon>
        <taxon>Cytophagales</taxon>
        <taxon>Cytophagaceae</taxon>
        <taxon>Sporocytophaga</taxon>
    </lineage>
</organism>
<evidence type="ECO:0000256" key="3">
    <source>
        <dbReference type="RuleBase" id="RU004508"/>
    </source>
</evidence>
<dbReference type="SUPFAM" id="SSF53383">
    <property type="entry name" value="PLP-dependent transferases"/>
    <property type="match status" value="1"/>
</dbReference>
<dbReference type="PANTHER" id="PTHR30244">
    <property type="entry name" value="TRANSAMINASE"/>
    <property type="match status" value="1"/>
</dbReference>
<dbReference type="PANTHER" id="PTHR30244:SF42">
    <property type="entry name" value="UDP-2-ACETAMIDO-2-DEOXY-3-OXO-D-GLUCURONATE AMINOTRANSFERASE"/>
    <property type="match status" value="1"/>
</dbReference>
<dbReference type="OrthoDB" id="9804264at2"/>
<dbReference type="STRING" id="153721.MYP_1004"/>
<evidence type="ECO:0000256" key="2">
    <source>
        <dbReference type="PIRSR" id="PIRSR000390-2"/>
    </source>
</evidence>
<dbReference type="RefSeq" id="WP_045459415.1">
    <property type="nucleotide sequence ID" value="NZ_BBLT01000002.1"/>
</dbReference>
<dbReference type="Proteomes" id="UP000030185">
    <property type="component" value="Unassembled WGS sequence"/>
</dbReference>
<dbReference type="GO" id="GO:0030170">
    <property type="term" value="F:pyridoxal phosphate binding"/>
    <property type="evidence" value="ECO:0007669"/>
    <property type="project" value="TreeGrafter"/>
</dbReference>
<evidence type="ECO:0000313" key="5">
    <source>
        <dbReference type="Proteomes" id="UP000030185"/>
    </source>
</evidence>
<dbReference type="PIRSF" id="PIRSF000390">
    <property type="entry name" value="PLP_StrS"/>
    <property type="match status" value="1"/>
</dbReference>
<comment type="caution">
    <text evidence="4">The sequence shown here is derived from an EMBL/GenBank/DDBJ whole genome shotgun (WGS) entry which is preliminary data.</text>
</comment>
<dbReference type="eggNOG" id="COG0399">
    <property type="taxonomic scope" value="Bacteria"/>
</dbReference>
<name>A0A098LA44_9BACT</name>
<sequence>MQIKLVDLERQYLRYKDEIDRSIQNTISATNFIQGPEVRAFESELSKFINIPFCISCGNGTDALQIALMACELQENAEIIIPAFSYVAPLEAAALLKLKPVLIDSDPTSFNLDSEKIQSLITSQTKAIIPVHLFGQACNMEPIKKLSEKAGIKIIEDNAQSFGSEHNLNHKKIKTGSVGEISTTSFFPSKVLGCFGDGGAIFTSDNNLAQKIKMIANHGQAQKYQHEIIGVNSRLDTLQAAVLSVKLKYLTEDISKRQKAAEFYNEKLVGIEEIVTPVISSGTTHVFHQYTLRIKKKRNDLKKFLEENGIPSMIYYPVPLHLQKAYSYLGYKKGDFPVAEQLSEEVLSLPMHPDLNTEELSYIANKLLAFFKA</sequence>
<dbReference type="GO" id="GO:0008483">
    <property type="term" value="F:transaminase activity"/>
    <property type="evidence" value="ECO:0007669"/>
    <property type="project" value="TreeGrafter"/>
</dbReference>
<comment type="similarity">
    <text evidence="3">Belongs to the DegT/DnrJ/EryC1 family.</text>
</comment>
<reference evidence="4 5" key="1">
    <citation type="submission" date="2014-09" db="EMBL/GenBank/DDBJ databases">
        <title>Sporocytophaga myxococcoides PG-01 genome sequencing.</title>
        <authorList>
            <person name="Liu L."/>
            <person name="Gao P.J."/>
            <person name="Chen G.J."/>
            <person name="Wang L.S."/>
        </authorList>
    </citation>
    <scope>NUCLEOTIDE SEQUENCE [LARGE SCALE GENOMIC DNA]</scope>
    <source>
        <strain evidence="4 5">PG-01</strain>
    </source>
</reference>
<evidence type="ECO:0008006" key="6">
    <source>
        <dbReference type="Google" id="ProtNLM"/>
    </source>
</evidence>
<evidence type="ECO:0000256" key="1">
    <source>
        <dbReference type="PIRSR" id="PIRSR000390-1"/>
    </source>
</evidence>